<keyword evidence="1" id="KW-0378">Hydrolase</keyword>
<evidence type="ECO:0000313" key="6">
    <source>
        <dbReference type="Proteomes" id="UP000610931"/>
    </source>
</evidence>
<protein>
    <submittedName>
        <fullName evidence="5">Alpha-N-acetylglucosaminidase</fullName>
    </submittedName>
</protein>
<proteinExistence type="predicted"/>
<evidence type="ECO:0000313" key="5">
    <source>
        <dbReference type="EMBL" id="MBJ6367694.1"/>
    </source>
</evidence>
<dbReference type="Pfam" id="PF12972">
    <property type="entry name" value="NAGLU_C"/>
    <property type="match status" value="1"/>
</dbReference>
<dbReference type="GO" id="GO:0005975">
    <property type="term" value="P:carbohydrate metabolic process"/>
    <property type="evidence" value="ECO:0007669"/>
    <property type="project" value="UniProtKB-ARBA"/>
</dbReference>
<dbReference type="Gene3D" id="3.20.20.80">
    <property type="entry name" value="Glycosidases"/>
    <property type="match status" value="1"/>
</dbReference>
<dbReference type="InterPro" id="IPR007781">
    <property type="entry name" value="NAGLU"/>
</dbReference>
<keyword evidence="6" id="KW-1185">Reference proteome</keyword>
<gene>
    <name evidence="5" type="ORF">JF259_06310</name>
</gene>
<dbReference type="Gene3D" id="1.20.120.670">
    <property type="entry name" value="N-acetyl-b-d-glucoasminidase"/>
    <property type="match status" value="1"/>
</dbReference>
<sequence>MKTDTLSVKSAKALAQRLLGERADGFAFEEITKDGDKDVFELETRRDKVVIRGNNGVSMAMGLNWYLKEHCKRSVSLRGNNINLPDKLPEIDGVFRKASWAKHRYFLNYCAFGYSMPWWDWSQWERLIDYMALNGINAPLAVTGQEATWQAVCKRLGMTDEQIGGFLAGPPYLPFGWMGCLDGWGGPLPESWIDSHEKLGRQILDRERALGMTPVQQGFTGHVPAALKDKFPDAKMHTVNWVEWTTYLLDPLDPLFQKIADLFMEEQSKRFGSDHMYASDTFIEMTPPSGETSYLENLGKAIFRGMSKSDPEAVWVFQTWTFWHQSKFWTQPRIKAFLDAVPNEQMICLDLACEDRPMWRRAESFHGKPWLWCNIQNYGNKVFLGGGLDKINDGIMEVRHDKDRGNLRGIGFVNEGLGYNPVIHDLMFEMAWRDNDVDIDSWTKRHAGYRYGHSNSDAEQAWKTLRETVYASPIKHPFHFLSVMSRVPGFEEKPDVHYDNNRLAEAWEYMLKASEELGEIDAFQFDLVNIARQVLSNYALVFHKQMEQAYKEKDADAFDVSSKHLLQLFLDIDELVGTREELLLGKNLEDAKRWGQTPDEKAILEWNARQILTLWGTTEINGYARKEWSGLISGYYHKRWQKFIDHINKELLKGEPYDDKRFKKELMTFMEMWSDAHETYPDKPIGSSVDVAQRMWSKYGMNFSF</sequence>
<evidence type="ECO:0000256" key="1">
    <source>
        <dbReference type="ARBA" id="ARBA00022801"/>
    </source>
</evidence>
<reference evidence="5" key="1">
    <citation type="submission" date="2020-12" db="EMBL/GenBank/DDBJ databases">
        <title>Snuella sp. nov., isolated from sediment in Incheon.</title>
        <authorList>
            <person name="Kim W."/>
        </authorList>
    </citation>
    <scope>NUCLEOTIDE SEQUENCE</scope>
    <source>
        <strain evidence="5">CAU 1569</strain>
    </source>
</reference>
<evidence type="ECO:0000259" key="3">
    <source>
        <dbReference type="Pfam" id="PF12971"/>
    </source>
</evidence>
<dbReference type="InterPro" id="IPR024732">
    <property type="entry name" value="NAGLU_C"/>
</dbReference>
<dbReference type="Pfam" id="PF12971">
    <property type="entry name" value="NAGLU_N"/>
    <property type="match status" value="1"/>
</dbReference>
<dbReference type="EMBL" id="JAELVQ010000006">
    <property type="protein sequence ID" value="MBJ6367694.1"/>
    <property type="molecule type" value="Genomic_DNA"/>
</dbReference>
<feature type="domain" description="Alpha-N-acetylglucosaminidase N-terminal" evidence="3">
    <location>
        <begin position="10"/>
        <end position="89"/>
    </location>
</feature>
<dbReference type="Gene3D" id="3.30.379.10">
    <property type="entry name" value="Chitobiase/beta-hexosaminidase domain 2-like"/>
    <property type="match status" value="1"/>
</dbReference>
<dbReference type="Pfam" id="PF05089">
    <property type="entry name" value="NAGLU"/>
    <property type="match status" value="1"/>
</dbReference>
<feature type="domain" description="Alpha-N-acetylglucosaminidase tim-barrel" evidence="2">
    <location>
        <begin position="104"/>
        <end position="433"/>
    </location>
</feature>
<dbReference type="InterPro" id="IPR029018">
    <property type="entry name" value="Hex-like_dom2"/>
</dbReference>
<dbReference type="PANTHER" id="PTHR12872:SF1">
    <property type="entry name" value="ALPHA-N-ACETYLGLUCOSAMINIDASE"/>
    <property type="match status" value="1"/>
</dbReference>
<dbReference type="InterPro" id="IPR024240">
    <property type="entry name" value="NAGLU_N"/>
</dbReference>
<dbReference type="Proteomes" id="UP000610931">
    <property type="component" value="Unassembled WGS sequence"/>
</dbReference>
<dbReference type="InterPro" id="IPR024733">
    <property type="entry name" value="NAGLU_tim-barrel"/>
</dbReference>
<comment type="caution">
    <text evidence="5">The sequence shown here is derived from an EMBL/GenBank/DDBJ whole genome shotgun (WGS) entry which is preliminary data.</text>
</comment>
<dbReference type="PANTHER" id="PTHR12872">
    <property type="entry name" value="ALPHA-N-ACETYLGLUCOSAMINIDASE"/>
    <property type="match status" value="1"/>
</dbReference>
<evidence type="ECO:0000259" key="2">
    <source>
        <dbReference type="Pfam" id="PF05089"/>
    </source>
</evidence>
<dbReference type="GO" id="GO:0016787">
    <property type="term" value="F:hydrolase activity"/>
    <property type="evidence" value="ECO:0007669"/>
    <property type="project" value="UniProtKB-KW"/>
</dbReference>
<accession>A0A8J7J260</accession>
<evidence type="ECO:0000259" key="4">
    <source>
        <dbReference type="Pfam" id="PF12972"/>
    </source>
</evidence>
<feature type="domain" description="Alpha-N-acetylglucosaminidase C-terminal" evidence="4">
    <location>
        <begin position="442"/>
        <end position="697"/>
    </location>
</feature>
<dbReference type="AlphaFoldDB" id="A0A8J7J260"/>
<organism evidence="5 6">
    <name type="scientific">Snuella sedimenti</name>
    <dbReference type="NCBI Taxonomy" id="2798802"/>
    <lineage>
        <taxon>Bacteria</taxon>
        <taxon>Pseudomonadati</taxon>
        <taxon>Bacteroidota</taxon>
        <taxon>Flavobacteriia</taxon>
        <taxon>Flavobacteriales</taxon>
        <taxon>Flavobacteriaceae</taxon>
        <taxon>Snuella</taxon>
    </lineage>
</organism>
<name>A0A8J7J260_9FLAO</name>